<dbReference type="InterPro" id="IPR036291">
    <property type="entry name" value="NAD(P)-bd_dom_sf"/>
</dbReference>
<protein>
    <submittedName>
        <fullName evidence="1">NADH-ubiquinone oxidoreductase 40 kDa subunit, mitochondrial</fullName>
    </submittedName>
</protein>
<name>A0A1R0H1L0_9FUNG</name>
<reference evidence="1 2" key="1">
    <citation type="journal article" date="2016" name="Mol. Biol. Evol.">
        <title>Genome-Wide Survey of Gut Fungi (Harpellales) Reveals the First Horizontally Transferred Ubiquitin Gene from a Mosquito Host.</title>
        <authorList>
            <person name="Wang Y."/>
            <person name="White M.M."/>
            <person name="Kvist S."/>
            <person name="Moncalvo J.M."/>
        </authorList>
    </citation>
    <scope>NUCLEOTIDE SEQUENCE [LARGE SCALE GENOMIC DNA]</scope>
    <source>
        <strain evidence="1 2">ALG-7-W6</strain>
    </source>
</reference>
<dbReference type="GO" id="GO:0044877">
    <property type="term" value="F:protein-containing complex binding"/>
    <property type="evidence" value="ECO:0007669"/>
    <property type="project" value="TreeGrafter"/>
</dbReference>
<sequence length="231" mass="26235">MANIKAPAHIAEIAQNLGVARFIHVSCLNADPKSKSAVYSTKGKAENFLKANYPNTTIVRPATMFGYEDQFLTNIGYWKDLYLTVNGASNIVRPVDVEDVARSIHTICENEWTAGKVFELYNPNEYTQKDIIDMVSLLLYEKVNAVDVPPKLLRLAARVLDILPYHYSSHHEVDMMGIDEVPSIDSEVYTFADLGITPHPIEIVALKYIRHYRKFENEKLPMEISSKAFRK</sequence>
<dbReference type="Proteomes" id="UP000187455">
    <property type="component" value="Unassembled WGS sequence"/>
</dbReference>
<dbReference type="SUPFAM" id="SSF51735">
    <property type="entry name" value="NAD(P)-binding Rossmann-fold domains"/>
    <property type="match status" value="1"/>
</dbReference>
<dbReference type="GO" id="GO:0005739">
    <property type="term" value="C:mitochondrion"/>
    <property type="evidence" value="ECO:0007669"/>
    <property type="project" value="TreeGrafter"/>
</dbReference>
<comment type="caution">
    <text evidence="1">The sequence shown here is derived from an EMBL/GenBank/DDBJ whole genome shotgun (WGS) entry which is preliminary data.</text>
</comment>
<evidence type="ECO:0000313" key="1">
    <source>
        <dbReference type="EMBL" id="OLY83030.1"/>
    </source>
</evidence>
<organism evidence="1 2">
    <name type="scientific">Smittium mucronatum</name>
    <dbReference type="NCBI Taxonomy" id="133383"/>
    <lineage>
        <taxon>Eukaryota</taxon>
        <taxon>Fungi</taxon>
        <taxon>Fungi incertae sedis</taxon>
        <taxon>Zoopagomycota</taxon>
        <taxon>Kickxellomycotina</taxon>
        <taxon>Harpellomycetes</taxon>
        <taxon>Harpellales</taxon>
        <taxon>Legeriomycetaceae</taxon>
        <taxon>Smittium</taxon>
    </lineage>
</organism>
<evidence type="ECO:0000313" key="2">
    <source>
        <dbReference type="Proteomes" id="UP000187455"/>
    </source>
</evidence>
<dbReference type="OrthoDB" id="275457at2759"/>
<dbReference type="AlphaFoldDB" id="A0A1R0H1L0"/>
<dbReference type="PANTHER" id="PTHR12126">
    <property type="entry name" value="NADH-UBIQUINONE OXIDOREDUCTASE 39 KDA SUBUNIT-RELATED"/>
    <property type="match status" value="1"/>
</dbReference>
<keyword evidence="2" id="KW-1185">Reference proteome</keyword>
<dbReference type="EMBL" id="LSSL01001111">
    <property type="protein sequence ID" value="OLY83030.1"/>
    <property type="molecule type" value="Genomic_DNA"/>
</dbReference>
<gene>
    <name evidence="1" type="ORF">AYI68_g2841</name>
</gene>
<accession>A0A1R0H1L0</accession>
<dbReference type="Gene3D" id="3.40.50.720">
    <property type="entry name" value="NAD(P)-binding Rossmann-like Domain"/>
    <property type="match status" value="1"/>
</dbReference>
<keyword evidence="1" id="KW-0830">Ubiquinone</keyword>
<dbReference type="InterPro" id="IPR051207">
    <property type="entry name" value="ComplexI_NDUFA9_subunit"/>
</dbReference>
<proteinExistence type="predicted"/>
<dbReference type="STRING" id="133383.A0A1R0H1L0"/>
<dbReference type="PANTHER" id="PTHR12126:SF11">
    <property type="entry name" value="NADH DEHYDROGENASE [UBIQUINONE] 1 ALPHA SUBCOMPLEX SUBUNIT 9, MITOCHONDRIAL"/>
    <property type="match status" value="1"/>
</dbReference>